<protein>
    <recommendedName>
        <fullName evidence="5">Small ribosomal subunit protein uS10 domain-containing protein</fullName>
    </recommendedName>
</protein>
<feature type="compositionally biased region" description="Low complexity" evidence="4">
    <location>
        <begin position="46"/>
        <end position="55"/>
    </location>
</feature>
<evidence type="ECO:0000313" key="7">
    <source>
        <dbReference type="Proteomes" id="UP000193411"/>
    </source>
</evidence>
<dbReference type="GO" id="GO:0006412">
    <property type="term" value="P:translation"/>
    <property type="evidence" value="ECO:0007669"/>
    <property type="project" value="InterPro"/>
</dbReference>
<comment type="caution">
    <text evidence="6">The sequence shown here is derived from an EMBL/GenBank/DDBJ whole genome shotgun (WGS) entry which is preliminary data.</text>
</comment>
<gene>
    <name evidence="6" type="ORF">BCR44DRAFT_35482</name>
</gene>
<feature type="region of interest" description="Disordered" evidence="4">
    <location>
        <begin position="286"/>
        <end position="307"/>
    </location>
</feature>
<evidence type="ECO:0000256" key="2">
    <source>
        <dbReference type="ARBA" id="ARBA00022980"/>
    </source>
</evidence>
<accession>A0A1Y2HMN6</accession>
<proteinExistence type="inferred from homology"/>
<dbReference type="AlphaFoldDB" id="A0A1Y2HMN6"/>
<dbReference type="PANTHER" id="PTHR11700">
    <property type="entry name" value="30S RIBOSOMAL PROTEIN S10 FAMILY MEMBER"/>
    <property type="match status" value="1"/>
</dbReference>
<organism evidence="6 7">
    <name type="scientific">Catenaria anguillulae PL171</name>
    <dbReference type="NCBI Taxonomy" id="765915"/>
    <lineage>
        <taxon>Eukaryota</taxon>
        <taxon>Fungi</taxon>
        <taxon>Fungi incertae sedis</taxon>
        <taxon>Blastocladiomycota</taxon>
        <taxon>Blastocladiomycetes</taxon>
        <taxon>Blastocladiales</taxon>
        <taxon>Catenariaceae</taxon>
        <taxon>Catenaria</taxon>
    </lineage>
</organism>
<feature type="domain" description="Small ribosomal subunit protein uS10" evidence="5">
    <location>
        <begin position="125"/>
        <end position="222"/>
    </location>
</feature>
<name>A0A1Y2HMN6_9FUNG</name>
<sequence>MHSKPAATTMQSAILSASTKGAFRVTLAGSLATIAPAAAAAMPATATTASSAKPKPAAKSKGKAVATATPTSPIAAAAAAATTSTSGTTANGRRTHLRNPRYNLPATAAKDPSLNVAAVGEPVCEIMINGYVKQQVLFFSQFAQRTIQHLGMPLQGPITVSPHVRRWTVLTSPFKYKKFQETFERKTFKRRLTIYASSTDAVDKCLHYLSVMMPAGLGLRVVRYEREEPGVAERMKKAADDILAKGGNVGLPQYVYLPKRDMYEVLAENIKLNMGAEGKQAKAVVVEEEPASGKGEESAAKPESAKA</sequence>
<dbReference type="EMBL" id="MCFL01000020">
    <property type="protein sequence ID" value="ORZ35845.1"/>
    <property type="molecule type" value="Genomic_DNA"/>
</dbReference>
<dbReference type="Proteomes" id="UP000193411">
    <property type="component" value="Unassembled WGS sequence"/>
</dbReference>
<dbReference type="SUPFAM" id="SSF54999">
    <property type="entry name" value="Ribosomal protein S10"/>
    <property type="match status" value="1"/>
</dbReference>
<keyword evidence="7" id="KW-1185">Reference proteome</keyword>
<dbReference type="GO" id="GO:0003735">
    <property type="term" value="F:structural constituent of ribosome"/>
    <property type="evidence" value="ECO:0007669"/>
    <property type="project" value="InterPro"/>
</dbReference>
<dbReference type="GO" id="GO:1990904">
    <property type="term" value="C:ribonucleoprotein complex"/>
    <property type="evidence" value="ECO:0007669"/>
    <property type="project" value="UniProtKB-KW"/>
</dbReference>
<reference evidence="6 7" key="1">
    <citation type="submission" date="2016-07" db="EMBL/GenBank/DDBJ databases">
        <title>Pervasive Adenine N6-methylation of Active Genes in Fungi.</title>
        <authorList>
            <consortium name="DOE Joint Genome Institute"/>
            <person name="Mondo S.J."/>
            <person name="Dannebaum R.O."/>
            <person name="Kuo R.C."/>
            <person name="Labutti K."/>
            <person name="Haridas S."/>
            <person name="Kuo A."/>
            <person name="Salamov A."/>
            <person name="Ahrendt S.R."/>
            <person name="Lipzen A."/>
            <person name="Sullivan W."/>
            <person name="Andreopoulos W.B."/>
            <person name="Clum A."/>
            <person name="Lindquist E."/>
            <person name="Daum C."/>
            <person name="Ramamoorthy G.K."/>
            <person name="Gryganskyi A."/>
            <person name="Culley D."/>
            <person name="Magnuson J.K."/>
            <person name="James T.Y."/>
            <person name="O'Malley M.A."/>
            <person name="Stajich J.E."/>
            <person name="Spatafora J.W."/>
            <person name="Visel A."/>
            <person name="Grigoriev I.V."/>
        </authorList>
    </citation>
    <scope>NUCLEOTIDE SEQUENCE [LARGE SCALE GENOMIC DNA]</scope>
    <source>
        <strain evidence="6 7">PL171</strain>
    </source>
</reference>
<dbReference type="STRING" id="765915.A0A1Y2HMN6"/>
<evidence type="ECO:0000256" key="1">
    <source>
        <dbReference type="ARBA" id="ARBA00007102"/>
    </source>
</evidence>
<keyword evidence="3" id="KW-0687">Ribonucleoprotein</keyword>
<dbReference type="InterPro" id="IPR027486">
    <property type="entry name" value="Ribosomal_uS10_dom"/>
</dbReference>
<evidence type="ECO:0000259" key="5">
    <source>
        <dbReference type="SMART" id="SM01403"/>
    </source>
</evidence>
<keyword evidence="2" id="KW-0689">Ribosomal protein</keyword>
<dbReference type="Gene3D" id="3.30.70.600">
    <property type="entry name" value="Ribosomal protein S10 domain"/>
    <property type="match status" value="1"/>
</dbReference>
<comment type="similarity">
    <text evidence="1">Belongs to the universal ribosomal protein uS10 family.</text>
</comment>
<evidence type="ECO:0000256" key="4">
    <source>
        <dbReference type="SAM" id="MobiDB-lite"/>
    </source>
</evidence>
<feature type="region of interest" description="Disordered" evidence="4">
    <location>
        <begin position="77"/>
        <end position="106"/>
    </location>
</feature>
<dbReference type="InterPro" id="IPR001848">
    <property type="entry name" value="Ribosomal_uS10"/>
</dbReference>
<feature type="compositionally biased region" description="Basic and acidic residues" evidence="4">
    <location>
        <begin position="294"/>
        <end position="307"/>
    </location>
</feature>
<dbReference type="Pfam" id="PF00338">
    <property type="entry name" value="Ribosomal_S10"/>
    <property type="match status" value="1"/>
</dbReference>
<dbReference type="SMART" id="SM01403">
    <property type="entry name" value="Ribosomal_S10"/>
    <property type="match status" value="1"/>
</dbReference>
<feature type="region of interest" description="Disordered" evidence="4">
    <location>
        <begin position="46"/>
        <end position="65"/>
    </location>
</feature>
<evidence type="ECO:0000313" key="6">
    <source>
        <dbReference type="EMBL" id="ORZ35845.1"/>
    </source>
</evidence>
<feature type="compositionally biased region" description="Low complexity" evidence="4">
    <location>
        <begin position="77"/>
        <end position="90"/>
    </location>
</feature>
<dbReference type="GO" id="GO:0005840">
    <property type="term" value="C:ribosome"/>
    <property type="evidence" value="ECO:0007669"/>
    <property type="project" value="UniProtKB-KW"/>
</dbReference>
<dbReference type="OrthoDB" id="366214at2759"/>
<evidence type="ECO:0000256" key="3">
    <source>
        <dbReference type="ARBA" id="ARBA00023274"/>
    </source>
</evidence>
<dbReference type="InterPro" id="IPR036838">
    <property type="entry name" value="Ribosomal_uS10_dom_sf"/>
</dbReference>